<dbReference type="Pfam" id="PF03351">
    <property type="entry name" value="DOMON"/>
    <property type="match status" value="1"/>
</dbReference>
<reference evidence="5 6" key="1">
    <citation type="journal article" date="2021" name="J. Hered.">
        <title>A chromosome-level genome assembly of the parasitoid wasp, Cotesia glomerata (Hymenoptera: Braconidae).</title>
        <authorList>
            <person name="Pinto B.J."/>
            <person name="Weis J.J."/>
            <person name="Gamble T."/>
            <person name="Ode P.J."/>
            <person name="Paul R."/>
            <person name="Zaspel J.M."/>
        </authorList>
    </citation>
    <scope>NUCLEOTIDE SEQUENCE [LARGE SCALE GENOMIC DNA]</scope>
    <source>
        <strain evidence="5">CgM1</strain>
    </source>
</reference>
<proteinExistence type="predicted"/>
<evidence type="ECO:0000313" key="5">
    <source>
        <dbReference type="EMBL" id="KAH0555536.1"/>
    </source>
</evidence>
<accession>A0AAV7IRH7</accession>
<evidence type="ECO:0000313" key="6">
    <source>
        <dbReference type="Proteomes" id="UP000826195"/>
    </source>
</evidence>
<feature type="compositionally biased region" description="Low complexity" evidence="2">
    <location>
        <begin position="751"/>
        <end position="763"/>
    </location>
</feature>
<keyword evidence="1" id="KW-0677">Repeat</keyword>
<dbReference type="CDD" id="cd09631">
    <property type="entry name" value="DOMON_DOH"/>
    <property type="match status" value="1"/>
</dbReference>
<evidence type="ECO:0000256" key="2">
    <source>
        <dbReference type="SAM" id="MobiDB-lite"/>
    </source>
</evidence>
<dbReference type="InterPro" id="IPR057443">
    <property type="entry name" value="At5g54830-like"/>
</dbReference>
<gene>
    <name evidence="5" type="ORF">KQX54_019964</name>
</gene>
<dbReference type="Proteomes" id="UP000826195">
    <property type="component" value="Unassembled WGS sequence"/>
</dbReference>
<dbReference type="EMBL" id="JAHXZJ010001119">
    <property type="protein sequence ID" value="KAH0555536.1"/>
    <property type="molecule type" value="Genomic_DNA"/>
</dbReference>
<evidence type="ECO:0000256" key="1">
    <source>
        <dbReference type="ARBA" id="ARBA00022737"/>
    </source>
</evidence>
<feature type="domain" description="DM13" evidence="4">
    <location>
        <begin position="198"/>
        <end position="312"/>
    </location>
</feature>
<feature type="compositionally biased region" description="Basic residues" evidence="2">
    <location>
        <begin position="999"/>
        <end position="1010"/>
    </location>
</feature>
<dbReference type="Pfam" id="PF10517">
    <property type="entry name" value="DM13"/>
    <property type="match status" value="2"/>
</dbReference>
<dbReference type="PROSITE" id="PS50836">
    <property type="entry name" value="DOMON"/>
    <property type="match status" value="1"/>
</dbReference>
<sequence>MDVRILSLTRPTKSRLVWLAIEIYYSTAFTIICMCNASSVHSRLLRIVSSEYSFPIIADNANQWLTISLNSDAIVLPTYQDCCDGEDYYGKLIGKLSELNHGLSGEVYAVDARTLFIKDFNYDGEGPAAYFYAGNSRAPIINGFRIRDEKGNTGPLKQYRKKKITLTLPEGKTLKDIKWFSVYCDAYSVNFGDVRIPRGFDFPKPQKLAGLNGVHGVRSDPVVVVDAQTLLVPSFSYDGEAPDAKFWVGSGAHPSSNGIRLPDENGRESPLRAFDRKTIVLTLPGDITIHQLGHFGIWCEAFTVDFGHIQIPSNLNVPPSLKMLGISPQNLEQVQGQIGPYNQPHELYLTQSSSSSSASSSASVSSDSDSTTSSHISDHQHHPTFDTASLLINEFQRPTTYRPPTSLLSNNRRAAFHPHVQIIHNQHYHQSIDRTPGKSSDLSTIQSALPSAEFQYPHNNNKNNNNNSQRGSYAHLRNFHGNQRLESYSKLNCEVLDDNLTFEVRWAVAGESIVIQLVSRLDDNNYMSFGLSANPERSLMVGGDVVVAWVDKETLQGYAIDYILDGKSQCSGKRGSCPDTRIQDSTNSIRLLNAAMVNGYSIITYQRPLKASDELDLEIKTNRSQAIIWGIGPLNERNEVSFHTHYLKSDKLIEFGRPAAWNCPMPETDDDQYEEDFSSLPKKPTTDTQASNTNNNHNRNHSHDRNNRNKNSPRPTEDISSFTNTTGNSNHKQNVEEDIPVKPTTRRPTSRPRTYTATPAPASTANAWEIPPIQCYEPEDGNFYAQLGPTGGKHGYPAITGHVGWGVSWYINGLLIPEINVVRGREYTFVIEAGDDPDIPAKYHPFYITDDSVGGYMHKSPEERAKVKIFAGVERRGSNLVPTGVGQYCSWVHDPNAPEADSYASFGAFQRSLTLICEPGTPGFIRWTPDKDTPNTVYYQCFTHRYLGWKINVLDSCDEPEGSASQTHQSYVLPDSQVDESVPTPTKVIATSYQPQPKPHQHKSQHQLQPHHYKPQLYQHQHQPQHQLYQHQTNPQYHNHKTKSHQFESQALSYQGNPENHHDHQSYQSKPKYHHQESKPQFLHQESKPQFLHQESKPQFLHQESKPQFLHQESKPQYLHQESKPQFLHQESKPQFLHQESKPQLHHQESKPQFLHQEFKPMFQYQDSKHHHQLHHHDPGSQRYPINAINNEIITNNNYPVAMPLTSKTQLKMFPPNLPYPNYYQSHHNKQVYQPQQTQIHQSYHQYPLNQYQHYQLHQPHQYRNGHDIPMRWQSPLPSSSSSTSLIPSPLSLQRNNYQEDELKHQEQSLMKITNPMPPSYNPYQLLPDTRGGIYNQNIKLTIPRNPNQVYKQHSYDFYNNNNINRKFEEKRRHDTSENFGGKKGFNPDSIIIEGGFKPIIKDSFDGDKFVKKANGKLNSNSNNSNNKRYHNEKQNSNSNFKKFPPFLSNTVPGNTQQNNQGYSAKSYGNSNPNHLRTQRSVDNQNNGDRVASTGGINMTNVNFIKRNMVVPSIVLSTNTSTIQIETMFLYVKDDCTKVIIEYESFQFLFESSKIYYCCKSPGQRSIDIQTINTYSDYAPEFWKKHDQIITKDGKVWTGFKAQYSEETRRYYGTELCKNVIFDRTKNLNGYTINTIKHLNSYTTEFEVSNTLITKDSLYRDLNNSMCEDEWFIASMLAKYLNISVNITYGFPELNYKYTILIGKMFNNHLIDVLLRPTQLMLDKDDSACFDSFKDELSVQSEIKVSDIFTIKMWCRGVR</sequence>
<feature type="compositionally biased region" description="Polar residues" evidence="2">
    <location>
        <begin position="718"/>
        <end position="732"/>
    </location>
</feature>
<feature type="region of interest" description="Disordered" evidence="2">
    <location>
        <begin position="1416"/>
        <end position="1493"/>
    </location>
</feature>
<name>A0AAV7IRH7_COTGL</name>
<feature type="region of interest" description="Disordered" evidence="2">
    <location>
        <begin position="1054"/>
        <end position="1083"/>
    </location>
</feature>
<feature type="region of interest" description="Disordered" evidence="2">
    <location>
        <begin position="663"/>
        <end position="763"/>
    </location>
</feature>
<feature type="compositionally biased region" description="Low complexity" evidence="2">
    <location>
        <begin position="352"/>
        <end position="374"/>
    </location>
</feature>
<dbReference type="SMART" id="SM00664">
    <property type="entry name" value="DoH"/>
    <property type="match status" value="1"/>
</dbReference>
<dbReference type="Pfam" id="PF25489">
    <property type="entry name" value="At5g54830"/>
    <property type="match status" value="1"/>
</dbReference>
<dbReference type="PANTHER" id="PTHR24036:SF13">
    <property type="entry name" value="PROTEIN SKELETOR, ISOFORMS D_E"/>
    <property type="match status" value="1"/>
</dbReference>
<dbReference type="InterPro" id="IPR019545">
    <property type="entry name" value="DM13_domain"/>
</dbReference>
<dbReference type="InterPro" id="IPR005018">
    <property type="entry name" value="DOMON_domain"/>
</dbReference>
<dbReference type="SMART" id="SM00686">
    <property type="entry name" value="DM13"/>
    <property type="match status" value="2"/>
</dbReference>
<feature type="region of interest" description="Disordered" evidence="2">
    <location>
        <begin position="959"/>
        <end position="1010"/>
    </location>
</feature>
<dbReference type="InterPro" id="IPR052126">
    <property type="entry name" value="Spindle_Org/Thrombomodulin"/>
</dbReference>
<organism evidence="5 6">
    <name type="scientific">Cotesia glomerata</name>
    <name type="common">Lepidopteran parasitic wasp</name>
    <name type="synonym">Apanteles glomeratus</name>
    <dbReference type="NCBI Taxonomy" id="32391"/>
    <lineage>
        <taxon>Eukaryota</taxon>
        <taxon>Metazoa</taxon>
        <taxon>Ecdysozoa</taxon>
        <taxon>Arthropoda</taxon>
        <taxon>Hexapoda</taxon>
        <taxon>Insecta</taxon>
        <taxon>Pterygota</taxon>
        <taxon>Neoptera</taxon>
        <taxon>Endopterygota</taxon>
        <taxon>Hymenoptera</taxon>
        <taxon>Apocrita</taxon>
        <taxon>Ichneumonoidea</taxon>
        <taxon>Braconidae</taxon>
        <taxon>Microgastrinae</taxon>
        <taxon>Cotesia</taxon>
    </lineage>
</organism>
<feature type="domain" description="DM13" evidence="4">
    <location>
        <begin position="90"/>
        <end position="197"/>
    </location>
</feature>
<protein>
    <recommendedName>
        <fullName evidence="7">Protein Skeletor</fullName>
    </recommendedName>
</protein>
<feature type="region of interest" description="Disordered" evidence="2">
    <location>
        <begin position="350"/>
        <end position="383"/>
    </location>
</feature>
<feature type="compositionally biased region" description="Acidic residues" evidence="2">
    <location>
        <begin position="667"/>
        <end position="677"/>
    </location>
</feature>
<feature type="compositionally biased region" description="Polar residues" evidence="2">
    <location>
        <begin position="1448"/>
        <end position="1488"/>
    </location>
</feature>
<dbReference type="InterPro" id="IPR045266">
    <property type="entry name" value="DOH_DOMON"/>
</dbReference>
<dbReference type="PROSITE" id="PS51549">
    <property type="entry name" value="DM13"/>
    <property type="match status" value="2"/>
</dbReference>
<feature type="domain" description="DOMON" evidence="3">
    <location>
        <begin position="500"/>
        <end position="632"/>
    </location>
</feature>
<keyword evidence="6" id="KW-1185">Reference proteome</keyword>
<evidence type="ECO:0000259" key="4">
    <source>
        <dbReference type="PROSITE" id="PS51549"/>
    </source>
</evidence>
<comment type="caution">
    <text evidence="5">The sequence shown here is derived from an EMBL/GenBank/DDBJ whole genome shotgun (WGS) entry which is preliminary data.</text>
</comment>
<evidence type="ECO:0008006" key="7">
    <source>
        <dbReference type="Google" id="ProtNLM"/>
    </source>
</evidence>
<evidence type="ECO:0000259" key="3">
    <source>
        <dbReference type="PROSITE" id="PS50836"/>
    </source>
</evidence>
<dbReference type="PANTHER" id="PTHR24036">
    <property type="entry name" value="SKELETOR-RELATED"/>
    <property type="match status" value="1"/>
</dbReference>